<evidence type="ECO:0000313" key="2">
    <source>
        <dbReference type="EMBL" id="CAB4656281.1"/>
    </source>
</evidence>
<organism evidence="3">
    <name type="scientific">freshwater metagenome</name>
    <dbReference type="NCBI Taxonomy" id="449393"/>
    <lineage>
        <taxon>unclassified sequences</taxon>
        <taxon>metagenomes</taxon>
        <taxon>ecological metagenomes</taxon>
    </lineage>
</organism>
<accession>A0A6J7GRY1</accession>
<dbReference type="InterPro" id="IPR021555">
    <property type="entry name" value="DUF3000"/>
</dbReference>
<gene>
    <name evidence="1" type="ORF">UFOPK1908_01232</name>
    <name evidence="2" type="ORF">UFOPK2282_00242</name>
    <name evidence="3" type="ORF">UFOPK3576_00837</name>
</gene>
<protein>
    <submittedName>
        <fullName evidence="3">Unannotated protein</fullName>
    </submittedName>
</protein>
<dbReference type="AlphaFoldDB" id="A0A6J7GRY1"/>
<proteinExistence type="predicted"/>
<dbReference type="EMBL" id="CAEZWR010000017">
    <property type="protein sequence ID" value="CAB4656281.1"/>
    <property type="molecule type" value="Genomic_DNA"/>
</dbReference>
<evidence type="ECO:0000313" key="3">
    <source>
        <dbReference type="EMBL" id="CAB4907100.1"/>
    </source>
</evidence>
<reference evidence="3" key="1">
    <citation type="submission" date="2020-05" db="EMBL/GenBank/DDBJ databases">
        <authorList>
            <person name="Chiriac C."/>
            <person name="Salcher M."/>
            <person name="Ghai R."/>
            <person name="Kavagutti S V."/>
        </authorList>
    </citation>
    <scope>NUCLEOTIDE SEQUENCE</scope>
</reference>
<evidence type="ECO:0000313" key="1">
    <source>
        <dbReference type="EMBL" id="CAB4626818.1"/>
    </source>
</evidence>
<name>A0A6J7GRY1_9ZZZZ</name>
<sequence length="197" mass="22009">MRALTSQDQAFEAAVSRIRTVTCRPEFELEEAPAPSRLAPFALALTADSTGEEDLASGRFVLLHDPDGVDEWEGTFRAVVFVRASLEADLIDDPLLHEVGWSWLTESLLSSECEYLQLGGTITRNAGRSFGTMSDRPTDGYLEMRASWTPTTIDGDISKYMDRHTRAWLRLLDHAAGLQPLPEDISHVMRSKTRAQR</sequence>
<dbReference type="Pfam" id="PF11452">
    <property type="entry name" value="DUF3000"/>
    <property type="match status" value="1"/>
</dbReference>
<dbReference type="EMBL" id="CAFBMO010000029">
    <property type="protein sequence ID" value="CAB4907100.1"/>
    <property type="molecule type" value="Genomic_DNA"/>
</dbReference>
<dbReference type="EMBL" id="CAEZVB010000070">
    <property type="protein sequence ID" value="CAB4626818.1"/>
    <property type="molecule type" value="Genomic_DNA"/>
</dbReference>